<accession>A0ABP9V6Y4</accession>
<evidence type="ECO:0000313" key="4">
    <source>
        <dbReference type="EMBL" id="GAA5501043.1"/>
    </source>
</evidence>
<feature type="transmembrane region" description="Helical" evidence="2">
    <location>
        <begin position="233"/>
        <end position="252"/>
    </location>
</feature>
<feature type="compositionally biased region" description="Polar residues" evidence="1">
    <location>
        <begin position="498"/>
        <end position="523"/>
    </location>
</feature>
<keyword evidence="5" id="KW-1185">Reference proteome</keyword>
<dbReference type="EMBL" id="BAABRN010000006">
    <property type="protein sequence ID" value="GAA5501043.1"/>
    <property type="molecule type" value="Genomic_DNA"/>
</dbReference>
<feature type="signal peptide" evidence="3">
    <location>
        <begin position="1"/>
        <end position="18"/>
    </location>
</feature>
<feature type="compositionally biased region" description="Polar residues" evidence="1">
    <location>
        <begin position="477"/>
        <end position="490"/>
    </location>
</feature>
<dbReference type="Proteomes" id="UP001458946">
    <property type="component" value="Unassembled WGS sequence"/>
</dbReference>
<evidence type="ECO:0008006" key="6">
    <source>
        <dbReference type="Google" id="ProtNLM"/>
    </source>
</evidence>
<evidence type="ECO:0000256" key="3">
    <source>
        <dbReference type="SAM" id="SignalP"/>
    </source>
</evidence>
<keyword evidence="3" id="KW-0732">Signal</keyword>
<protein>
    <recommendedName>
        <fullName evidence="6">TrbL/VirB6 plasmid conjugal transfer protein</fullName>
    </recommendedName>
</protein>
<sequence length="539" mass="56201">MWLRIIVLMVVLGGQAHAASSVSSPSAVAVDLADFVGDPKKWMDVFAQIIGENHVVQILSKFTWYIVSAMAVYTSIFKGFMRQNWNVVYMTLFRSLLALAVLSGGQNGTGPMWTVIDSGLSTWSQVYQEAASIAAPKLEAVTSQSSVDMANAVQDYLMTAGAASSIADTITNLQFKNVNNPLDDSTVQSLVTDVMNARKKSPLESANWIVQLGYLIILGFFAVYTAIIAGSGLTIVLTSAILPFGVGAYGVGDGKMLKWMLISYIGAWATVLFTPFIMVGAAELSIKLPQNVLTAQIKNQTADLGKLATQYRDDMQTCQSAAPTSTAASAVGIPDWLSGRGACIGMKSFFIQIQGGLSSFYNLIRGFILFVIALIIGQAIGAAQLRRVPSYLGQALMTGIDATAHQVGAIGMGAAARVTGGALNGISRPTQAIAKASGSAIVAGANFGAAGASQAATAARTQARNLTAAHAISTAANNMSGQSARQQYSNGVAHLHPSNGTQTGPSQPYQGNYGNMNASNKAASGTVAGVGKTTSGKKP</sequence>
<comment type="caution">
    <text evidence="4">The sequence shown here is derived from an EMBL/GenBank/DDBJ whole genome shotgun (WGS) entry which is preliminary data.</text>
</comment>
<gene>
    <name evidence="4" type="ORF">Dxin01_00774</name>
</gene>
<organism evidence="4 5">
    <name type="scientific">Deinococcus xinjiangensis</name>
    <dbReference type="NCBI Taxonomy" id="457454"/>
    <lineage>
        <taxon>Bacteria</taxon>
        <taxon>Thermotogati</taxon>
        <taxon>Deinococcota</taxon>
        <taxon>Deinococci</taxon>
        <taxon>Deinococcales</taxon>
        <taxon>Deinococcaceae</taxon>
        <taxon>Deinococcus</taxon>
    </lineage>
</organism>
<name>A0ABP9V6Y4_9DEIO</name>
<dbReference type="RefSeq" id="WP_353541017.1">
    <property type="nucleotide sequence ID" value="NZ_BAABRN010000006.1"/>
</dbReference>
<proteinExistence type="predicted"/>
<feature type="transmembrane region" description="Helical" evidence="2">
    <location>
        <begin position="259"/>
        <end position="282"/>
    </location>
</feature>
<keyword evidence="2" id="KW-0812">Transmembrane</keyword>
<feature type="transmembrane region" description="Helical" evidence="2">
    <location>
        <begin position="208"/>
        <end position="227"/>
    </location>
</feature>
<keyword evidence="2" id="KW-0472">Membrane</keyword>
<feature type="transmembrane region" description="Helical" evidence="2">
    <location>
        <begin position="62"/>
        <end position="81"/>
    </location>
</feature>
<keyword evidence="2" id="KW-1133">Transmembrane helix</keyword>
<feature type="region of interest" description="Disordered" evidence="1">
    <location>
        <begin position="477"/>
        <end position="539"/>
    </location>
</feature>
<reference evidence="4 5" key="1">
    <citation type="submission" date="2024-02" db="EMBL/GenBank/DDBJ databases">
        <title>Deinococcus xinjiangensis NBRC 107630.</title>
        <authorList>
            <person name="Ichikawa N."/>
            <person name="Katano-Makiyama Y."/>
            <person name="Hidaka K."/>
        </authorList>
    </citation>
    <scope>NUCLEOTIDE SEQUENCE [LARGE SCALE GENOMIC DNA]</scope>
    <source>
        <strain evidence="4 5">NBRC 107630</strain>
    </source>
</reference>
<evidence type="ECO:0000313" key="5">
    <source>
        <dbReference type="Proteomes" id="UP001458946"/>
    </source>
</evidence>
<feature type="transmembrane region" description="Helical" evidence="2">
    <location>
        <begin position="363"/>
        <end position="383"/>
    </location>
</feature>
<evidence type="ECO:0000256" key="1">
    <source>
        <dbReference type="SAM" id="MobiDB-lite"/>
    </source>
</evidence>
<evidence type="ECO:0000256" key="2">
    <source>
        <dbReference type="SAM" id="Phobius"/>
    </source>
</evidence>
<feature type="chain" id="PRO_5045438982" description="TrbL/VirB6 plasmid conjugal transfer protein" evidence="3">
    <location>
        <begin position="19"/>
        <end position="539"/>
    </location>
</feature>